<evidence type="ECO:0000256" key="5">
    <source>
        <dbReference type="ARBA" id="ARBA00022840"/>
    </source>
</evidence>
<dbReference type="InterPro" id="IPR006426">
    <property type="entry name" value="Asn_synth_AEB"/>
</dbReference>
<dbReference type="PANTHER" id="PTHR43284">
    <property type="entry name" value="ASPARAGINE SYNTHETASE (GLUTAMINE-HYDROLYZING)"/>
    <property type="match status" value="1"/>
</dbReference>
<reference evidence="13 14" key="2">
    <citation type="submission" date="2018-06" db="EMBL/GenBank/DDBJ databases">
        <authorList>
            <person name="Zhirakovskaya E."/>
        </authorList>
    </citation>
    <scope>NUCLEOTIDE SEQUENCE [LARGE SCALE GENOMIC DNA]</scope>
    <source>
        <strain evidence="13 14">FBKL4.011</strain>
    </source>
</reference>
<comment type="pathway">
    <text evidence="1">Amino-acid biosynthesis; L-asparagine biosynthesis; L-asparagine from L-aspartate (L-Gln route): step 1/1.</text>
</comment>
<proteinExistence type="inferred from homology"/>
<keyword evidence="9" id="KW-0028">Amino-acid biosynthesis</keyword>
<organism evidence="13 14">
    <name type="scientific">Thermoflavimicrobium daqui</name>
    <dbReference type="NCBI Taxonomy" id="2137476"/>
    <lineage>
        <taxon>Bacteria</taxon>
        <taxon>Bacillati</taxon>
        <taxon>Bacillota</taxon>
        <taxon>Bacilli</taxon>
        <taxon>Bacillales</taxon>
        <taxon>Thermoactinomycetaceae</taxon>
        <taxon>Thermoflavimicrobium</taxon>
    </lineage>
</organism>
<dbReference type="GO" id="GO:0004066">
    <property type="term" value="F:asparagine synthase (glutamine-hydrolyzing) activity"/>
    <property type="evidence" value="ECO:0007669"/>
    <property type="project" value="UniProtKB-EC"/>
</dbReference>
<sequence length="614" mass="71111">MCGIAGWVNYGYDLRLQKEVVERMNQQHSVRGPDAEGIWLGNHVALAHRRLSIIDPEGGAQPMVKYVDGRKYVITYNGEIYNMPELQAKLQTLGYSLDTRSDTELILTAYIHWKDQCIHYLNGIFAFAIWDEFRQELFLARDRIGVKPLFYFQKDSTFLFGSEIKSLLVHPLVEPILDEEGLAEILVMGPARTPGVGVFCGIKECKPGHFIRVCRDQVIQKPYWRLTSQSHRDDFETTVEKVRELFIQAVQRQLVSDVPIGTMLSGGLDSSAISACAAQVFAQEGRAPLPTFSVDYVDNDKYFATNEFQPNSDAPWVKRMVQHIHSNHHTIYVDNQELLDSIIPAMRARDLPGMADIDASLMLFSRDIKKVCTVVLSGECADEVFGGYPWFHRKEMVNAETFPWARLVSQRLPFIRSDIATRIRPLEYVEARYQEALAEVPRHAEDDSYETKMRELFYLNLTRWMPTLLDRKDRMSMAYGLEVRVPFCDHHLVEYVWNIPWSMKAYGGREKGLLRYALKGILPDEIIERKKSPYPKTHHPDYLRTMQKEILKLTEDPKSPLFQLLDHQVVKGFAEQDLSQKHFPWFGQLMNVPALLAYWLQLNEWLKEYQVIIR</sequence>
<dbReference type="InterPro" id="IPR014729">
    <property type="entry name" value="Rossmann-like_a/b/a_fold"/>
</dbReference>
<dbReference type="GO" id="GO:0006529">
    <property type="term" value="P:asparagine biosynthetic process"/>
    <property type="evidence" value="ECO:0007669"/>
    <property type="project" value="UniProtKB-KW"/>
</dbReference>
<evidence type="ECO:0000256" key="11">
    <source>
        <dbReference type="PIRSR" id="PIRSR001589-3"/>
    </source>
</evidence>
<dbReference type="CDD" id="cd01991">
    <property type="entry name" value="Asn_synthase_B_C"/>
    <property type="match status" value="1"/>
</dbReference>
<accession>A0A364K3N6</accession>
<evidence type="ECO:0000256" key="9">
    <source>
        <dbReference type="PIRSR" id="PIRSR001589-1"/>
    </source>
</evidence>
<dbReference type="InterPro" id="IPR017932">
    <property type="entry name" value="GATase_2_dom"/>
</dbReference>
<evidence type="ECO:0000313" key="14">
    <source>
        <dbReference type="Proteomes" id="UP000251213"/>
    </source>
</evidence>
<dbReference type="Gene3D" id="3.40.50.620">
    <property type="entry name" value="HUPs"/>
    <property type="match status" value="1"/>
</dbReference>
<evidence type="ECO:0000256" key="2">
    <source>
        <dbReference type="ARBA" id="ARBA00005752"/>
    </source>
</evidence>
<keyword evidence="4 10" id="KW-0547">Nucleotide-binding</keyword>
<protein>
    <recommendedName>
        <fullName evidence="3">asparagine synthase (glutamine-hydrolyzing)</fullName>
        <ecNumber evidence="3">6.3.5.4</ecNumber>
    </recommendedName>
</protein>
<dbReference type="PANTHER" id="PTHR43284:SF1">
    <property type="entry name" value="ASPARAGINE SYNTHETASE"/>
    <property type="match status" value="1"/>
</dbReference>
<dbReference type="InterPro" id="IPR029055">
    <property type="entry name" value="Ntn_hydrolases_N"/>
</dbReference>
<reference evidence="13 14" key="1">
    <citation type="submission" date="2018-06" db="EMBL/GenBank/DDBJ databases">
        <title>Thermoflavimicrobium daqus sp. nov., a thermophilic microbe isolated from Moutai-flavour Daqu.</title>
        <authorList>
            <person name="Wang X."/>
            <person name="Zhou H."/>
        </authorList>
    </citation>
    <scope>NUCLEOTIDE SEQUENCE [LARGE SCALE GENOMIC DNA]</scope>
    <source>
        <strain evidence="13 14">FBKL4.011</strain>
    </source>
</reference>
<dbReference type="InterPro" id="IPR051786">
    <property type="entry name" value="ASN_synthetase/amidase"/>
</dbReference>
<keyword evidence="14" id="KW-1185">Reference proteome</keyword>
<dbReference type="SUPFAM" id="SSF52402">
    <property type="entry name" value="Adenine nucleotide alpha hydrolases-like"/>
    <property type="match status" value="1"/>
</dbReference>
<dbReference type="Proteomes" id="UP000251213">
    <property type="component" value="Unassembled WGS sequence"/>
</dbReference>
<evidence type="ECO:0000256" key="1">
    <source>
        <dbReference type="ARBA" id="ARBA00005187"/>
    </source>
</evidence>
<evidence type="ECO:0000256" key="7">
    <source>
        <dbReference type="ARBA" id="ARBA00022962"/>
    </source>
</evidence>
<feature type="active site" description="For GATase activity" evidence="9">
    <location>
        <position position="2"/>
    </location>
</feature>
<evidence type="ECO:0000313" key="13">
    <source>
        <dbReference type="EMBL" id="RAL23433.1"/>
    </source>
</evidence>
<dbReference type="GO" id="GO:0005829">
    <property type="term" value="C:cytosol"/>
    <property type="evidence" value="ECO:0007669"/>
    <property type="project" value="TreeGrafter"/>
</dbReference>
<feature type="binding site" evidence="10">
    <location>
        <begin position="377"/>
        <end position="378"/>
    </location>
    <ligand>
        <name>ATP</name>
        <dbReference type="ChEBI" id="CHEBI:30616"/>
    </ligand>
</feature>
<evidence type="ECO:0000256" key="10">
    <source>
        <dbReference type="PIRSR" id="PIRSR001589-2"/>
    </source>
</evidence>
<evidence type="ECO:0000256" key="3">
    <source>
        <dbReference type="ARBA" id="ARBA00012737"/>
    </source>
</evidence>
<name>A0A364K3N6_9BACL</name>
<comment type="catalytic activity">
    <reaction evidence="8">
        <text>L-aspartate + L-glutamine + ATP + H2O = L-asparagine + L-glutamate + AMP + diphosphate + H(+)</text>
        <dbReference type="Rhea" id="RHEA:12228"/>
        <dbReference type="ChEBI" id="CHEBI:15377"/>
        <dbReference type="ChEBI" id="CHEBI:15378"/>
        <dbReference type="ChEBI" id="CHEBI:29985"/>
        <dbReference type="ChEBI" id="CHEBI:29991"/>
        <dbReference type="ChEBI" id="CHEBI:30616"/>
        <dbReference type="ChEBI" id="CHEBI:33019"/>
        <dbReference type="ChEBI" id="CHEBI:58048"/>
        <dbReference type="ChEBI" id="CHEBI:58359"/>
        <dbReference type="ChEBI" id="CHEBI:456215"/>
        <dbReference type="EC" id="6.3.5.4"/>
    </reaction>
</comment>
<dbReference type="AlphaFoldDB" id="A0A364K3N6"/>
<dbReference type="InterPro" id="IPR001962">
    <property type="entry name" value="Asn_synthase"/>
</dbReference>
<evidence type="ECO:0000256" key="6">
    <source>
        <dbReference type="ARBA" id="ARBA00022888"/>
    </source>
</evidence>
<dbReference type="EC" id="6.3.5.4" evidence="3"/>
<dbReference type="SUPFAM" id="SSF56235">
    <property type="entry name" value="N-terminal nucleophile aminohydrolases (Ntn hydrolases)"/>
    <property type="match status" value="1"/>
</dbReference>
<keyword evidence="5 10" id="KW-0067">ATP-binding</keyword>
<evidence type="ECO:0000259" key="12">
    <source>
        <dbReference type="PROSITE" id="PS51278"/>
    </source>
</evidence>
<dbReference type="InterPro" id="IPR033738">
    <property type="entry name" value="AsnB_N"/>
</dbReference>
<dbReference type="OrthoDB" id="9763290at2"/>
<dbReference type="Pfam" id="PF00733">
    <property type="entry name" value="Asn_synthase"/>
    <property type="match status" value="1"/>
</dbReference>
<feature type="site" description="Important for beta-aspartyl-AMP intermediate formation" evidence="11">
    <location>
        <position position="379"/>
    </location>
</feature>
<dbReference type="PROSITE" id="PS51278">
    <property type="entry name" value="GATASE_TYPE_2"/>
    <property type="match status" value="1"/>
</dbReference>
<dbReference type="Pfam" id="PF13537">
    <property type="entry name" value="GATase_7"/>
    <property type="match status" value="1"/>
</dbReference>
<feature type="domain" description="Glutamine amidotransferase type-2" evidence="12">
    <location>
        <begin position="2"/>
        <end position="216"/>
    </location>
</feature>
<dbReference type="CDD" id="cd00712">
    <property type="entry name" value="AsnB"/>
    <property type="match status" value="1"/>
</dbReference>
<dbReference type="PIRSF" id="PIRSF001589">
    <property type="entry name" value="Asn_synthetase_glu-h"/>
    <property type="match status" value="1"/>
</dbReference>
<keyword evidence="7 9" id="KW-0315">Glutamine amidotransferase</keyword>
<evidence type="ECO:0000256" key="4">
    <source>
        <dbReference type="ARBA" id="ARBA00022741"/>
    </source>
</evidence>
<dbReference type="GO" id="GO:0005524">
    <property type="term" value="F:ATP binding"/>
    <property type="evidence" value="ECO:0007669"/>
    <property type="project" value="UniProtKB-KW"/>
</dbReference>
<feature type="binding site" evidence="10">
    <location>
        <position position="294"/>
    </location>
    <ligand>
        <name>ATP</name>
        <dbReference type="ChEBI" id="CHEBI:30616"/>
    </ligand>
</feature>
<dbReference type="Gene3D" id="3.60.20.10">
    <property type="entry name" value="Glutamine Phosphoribosylpyrophosphate, subunit 1, domain 1"/>
    <property type="match status" value="1"/>
</dbReference>
<dbReference type="NCBIfam" id="TIGR01536">
    <property type="entry name" value="asn_synth_AEB"/>
    <property type="match status" value="1"/>
</dbReference>
<feature type="binding site" evidence="10">
    <location>
        <position position="102"/>
    </location>
    <ligand>
        <name>L-glutamine</name>
        <dbReference type="ChEBI" id="CHEBI:58359"/>
    </ligand>
</feature>
<dbReference type="EMBL" id="QJKK01000006">
    <property type="protein sequence ID" value="RAL23433.1"/>
    <property type="molecule type" value="Genomic_DNA"/>
</dbReference>
<comment type="similarity">
    <text evidence="2">Belongs to the asparagine synthetase family.</text>
</comment>
<dbReference type="RefSeq" id="WP_113659416.1">
    <property type="nucleotide sequence ID" value="NZ_KZ845668.1"/>
</dbReference>
<gene>
    <name evidence="13" type="primary">asnB</name>
    <name evidence="13" type="ORF">DL897_12175</name>
</gene>
<comment type="caution">
    <text evidence="13">The sequence shown here is derived from an EMBL/GenBank/DDBJ whole genome shotgun (WGS) entry which is preliminary data.</text>
</comment>
<keyword evidence="6 9" id="KW-0061">Asparagine biosynthesis</keyword>
<evidence type="ECO:0000256" key="8">
    <source>
        <dbReference type="ARBA" id="ARBA00048741"/>
    </source>
</evidence>